<dbReference type="InterPro" id="IPR029705">
    <property type="entry name" value="VPS35L"/>
</dbReference>
<dbReference type="EMBL" id="CP092883">
    <property type="protein sequence ID" value="UYV82103.1"/>
    <property type="molecule type" value="Genomic_DNA"/>
</dbReference>
<evidence type="ECO:0000256" key="3">
    <source>
        <dbReference type="ARBA" id="ARBA00022448"/>
    </source>
</evidence>
<keyword evidence="3" id="KW-0813">Transport</keyword>
<organism evidence="6 7">
    <name type="scientific">Cordylochernes scorpioides</name>
    <dbReference type="NCBI Taxonomy" id="51811"/>
    <lineage>
        <taxon>Eukaryota</taxon>
        <taxon>Metazoa</taxon>
        <taxon>Ecdysozoa</taxon>
        <taxon>Arthropoda</taxon>
        <taxon>Chelicerata</taxon>
        <taxon>Arachnida</taxon>
        <taxon>Pseudoscorpiones</taxon>
        <taxon>Cheliferoidea</taxon>
        <taxon>Chernetidae</taxon>
        <taxon>Cordylochernes</taxon>
    </lineage>
</organism>
<reference evidence="6 7" key="1">
    <citation type="submission" date="2022-01" db="EMBL/GenBank/DDBJ databases">
        <title>A chromosomal length assembly of Cordylochernes scorpioides.</title>
        <authorList>
            <person name="Zeh D."/>
            <person name="Zeh J."/>
        </authorList>
    </citation>
    <scope>NUCLEOTIDE SEQUENCE [LARGE SCALE GENOMIC DNA]</scope>
    <source>
        <strain evidence="6">IN4F17</strain>
        <tissue evidence="6">Whole Body</tissue>
    </source>
</reference>
<dbReference type="PANTHER" id="PTHR13673">
    <property type="entry name" value="ESOPHAGEAL CANCER ASSOCIATED PROTEIN"/>
    <property type="match status" value="1"/>
</dbReference>
<evidence type="ECO:0000313" key="7">
    <source>
        <dbReference type="Proteomes" id="UP001235939"/>
    </source>
</evidence>
<keyword evidence="4" id="KW-0967">Endosome</keyword>
<dbReference type="Proteomes" id="UP001235939">
    <property type="component" value="Chromosome 21"/>
</dbReference>
<evidence type="ECO:0000256" key="4">
    <source>
        <dbReference type="ARBA" id="ARBA00022753"/>
    </source>
</evidence>
<evidence type="ECO:0000256" key="2">
    <source>
        <dbReference type="ARBA" id="ARBA00010704"/>
    </source>
</evidence>
<evidence type="ECO:0000256" key="5">
    <source>
        <dbReference type="ARBA" id="ARBA00022927"/>
    </source>
</evidence>
<keyword evidence="5" id="KW-0653">Protein transport</keyword>
<sequence>MVMCSQVGIAVAPECHQYLKENFSDFLSSYSQVQSIKVRELLSQQKLDHPTYLTLYVPALDWILQCVARRGTEADFVNMLFRCRNTRSLSHLLISTLYIHVVYLQ</sequence>
<proteinExistence type="inferred from homology"/>
<gene>
    <name evidence="6" type="ORF">LAZ67_21000833</name>
</gene>
<evidence type="ECO:0000313" key="6">
    <source>
        <dbReference type="EMBL" id="UYV82103.1"/>
    </source>
</evidence>
<name>A0ABY6LM05_9ARAC</name>
<dbReference type="PANTHER" id="PTHR13673:SF0">
    <property type="entry name" value="VPS35 ENDOSOMAL PROTEIN-SORTING FACTOR-LIKE"/>
    <property type="match status" value="1"/>
</dbReference>
<keyword evidence="7" id="KW-1185">Reference proteome</keyword>
<accession>A0ABY6LM05</accession>
<evidence type="ECO:0000256" key="1">
    <source>
        <dbReference type="ARBA" id="ARBA00004177"/>
    </source>
</evidence>
<comment type="subcellular location">
    <subcellularLocation>
        <location evidence="1">Endosome</location>
    </subcellularLocation>
</comment>
<protein>
    <submittedName>
        <fullName evidence="6">C16orf62</fullName>
    </submittedName>
</protein>
<comment type="similarity">
    <text evidence="2">Belongs to the VPS35L family.</text>
</comment>